<gene>
    <name evidence="3" type="ORF">SAMN04488244_11188</name>
</gene>
<evidence type="ECO:0000256" key="1">
    <source>
        <dbReference type="SAM" id="MobiDB-lite"/>
    </source>
</evidence>
<feature type="compositionally biased region" description="Polar residues" evidence="1">
    <location>
        <begin position="119"/>
        <end position="137"/>
    </location>
</feature>
<name>A0A1H5ZDC6_9VIBR</name>
<evidence type="ECO:0000313" key="3">
    <source>
        <dbReference type="EMBL" id="SEG33735.1"/>
    </source>
</evidence>
<protein>
    <submittedName>
        <fullName evidence="3">Uncharacterized protein</fullName>
    </submittedName>
</protein>
<organism evidence="3 4">
    <name type="scientific">Vibrio hangzhouensis</name>
    <dbReference type="NCBI Taxonomy" id="462991"/>
    <lineage>
        <taxon>Bacteria</taxon>
        <taxon>Pseudomonadati</taxon>
        <taxon>Pseudomonadota</taxon>
        <taxon>Gammaproteobacteria</taxon>
        <taxon>Vibrionales</taxon>
        <taxon>Vibrionaceae</taxon>
        <taxon>Vibrio</taxon>
    </lineage>
</organism>
<proteinExistence type="predicted"/>
<evidence type="ECO:0000256" key="2">
    <source>
        <dbReference type="SAM" id="SignalP"/>
    </source>
</evidence>
<feature type="region of interest" description="Disordered" evidence="1">
    <location>
        <begin position="119"/>
        <end position="159"/>
    </location>
</feature>
<feature type="chain" id="PRO_5009291424" evidence="2">
    <location>
        <begin position="21"/>
        <end position="159"/>
    </location>
</feature>
<accession>A0A1H5ZDC6</accession>
<keyword evidence="4" id="KW-1185">Reference proteome</keyword>
<keyword evidence="2" id="KW-0732">Signal</keyword>
<feature type="signal peptide" evidence="2">
    <location>
        <begin position="1"/>
        <end position="20"/>
    </location>
</feature>
<sequence>MIKNSLIILFIVSSMLTPFATHGLTSEETDRLLQRLNSAPTAKSHHAVFKKHSDHVLELLEATFMSNASNVTLALNSAFRARPDLAVDIAALARAYYLEPGMIANVAISAGIDPMKTAQKSNLSAKQDTSTSPQSSAGPPTKLTTGGNGGGGLDVISPN</sequence>
<dbReference type="AlphaFoldDB" id="A0A1H5ZDC6"/>
<evidence type="ECO:0000313" key="4">
    <source>
        <dbReference type="Proteomes" id="UP000236721"/>
    </source>
</evidence>
<reference evidence="4" key="1">
    <citation type="submission" date="2016-10" db="EMBL/GenBank/DDBJ databases">
        <authorList>
            <person name="Varghese N."/>
            <person name="Submissions S."/>
        </authorList>
    </citation>
    <scope>NUCLEOTIDE SEQUENCE [LARGE SCALE GENOMIC DNA]</scope>
    <source>
        <strain evidence="4">CGMCC 1.7062</strain>
    </source>
</reference>
<dbReference type="EMBL" id="FNVG01000011">
    <property type="protein sequence ID" value="SEG33735.1"/>
    <property type="molecule type" value="Genomic_DNA"/>
</dbReference>
<dbReference type="Proteomes" id="UP000236721">
    <property type="component" value="Unassembled WGS sequence"/>
</dbReference>